<organism evidence="1 2">
    <name type="scientific">Gossypium stocksii</name>
    <dbReference type="NCBI Taxonomy" id="47602"/>
    <lineage>
        <taxon>Eukaryota</taxon>
        <taxon>Viridiplantae</taxon>
        <taxon>Streptophyta</taxon>
        <taxon>Embryophyta</taxon>
        <taxon>Tracheophyta</taxon>
        <taxon>Spermatophyta</taxon>
        <taxon>Magnoliopsida</taxon>
        <taxon>eudicotyledons</taxon>
        <taxon>Gunneridae</taxon>
        <taxon>Pentapetalae</taxon>
        <taxon>rosids</taxon>
        <taxon>malvids</taxon>
        <taxon>Malvales</taxon>
        <taxon>Malvaceae</taxon>
        <taxon>Malvoideae</taxon>
        <taxon>Gossypium</taxon>
    </lineage>
</organism>
<protein>
    <submittedName>
        <fullName evidence="1">Uncharacterized protein</fullName>
    </submittedName>
</protein>
<sequence length="88" mass="10070">MSISPSLSSRHYLDHYAFSSGQNLPDKEFHYLRTVIVRVVVHWGFGHQLPCHQLPDPVIVTPFVRRHPFSRSYGAILPSSLKRVVSCL</sequence>
<dbReference type="AntiFam" id="ANF00025">
    <property type="entry name" value="Antisense to 23S rRNA"/>
</dbReference>
<accession>A0A9D3USA0</accession>
<evidence type="ECO:0000313" key="2">
    <source>
        <dbReference type="Proteomes" id="UP000828251"/>
    </source>
</evidence>
<comment type="caution">
    <text evidence="1">The sequence shown here is derived from an EMBL/GenBank/DDBJ whole genome shotgun (WGS) entry which is preliminary data.</text>
</comment>
<dbReference type="EMBL" id="JAIQCV010000010">
    <property type="protein sequence ID" value="KAH1056505.1"/>
    <property type="molecule type" value="Genomic_DNA"/>
</dbReference>
<dbReference type="OrthoDB" id="1922339at2759"/>
<proteinExistence type="predicted"/>
<reference evidence="1 2" key="1">
    <citation type="journal article" date="2021" name="Plant Biotechnol. J.">
        <title>Multi-omics assisted identification of the key and species-specific regulatory components of drought-tolerant mechanisms in Gossypium stocksii.</title>
        <authorList>
            <person name="Yu D."/>
            <person name="Ke L."/>
            <person name="Zhang D."/>
            <person name="Wu Y."/>
            <person name="Sun Y."/>
            <person name="Mei J."/>
            <person name="Sun J."/>
            <person name="Sun Y."/>
        </authorList>
    </citation>
    <scope>NUCLEOTIDE SEQUENCE [LARGE SCALE GENOMIC DNA]</scope>
    <source>
        <strain evidence="2">cv. E1</strain>
        <tissue evidence="1">Leaf</tissue>
    </source>
</reference>
<evidence type="ECO:0000313" key="1">
    <source>
        <dbReference type="EMBL" id="KAH1056505.1"/>
    </source>
</evidence>
<gene>
    <name evidence="1" type="ORF">J1N35_034570</name>
</gene>
<keyword evidence="2" id="KW-1185">Reference proteome</keyword>
<dbReference type="AlphaFoldDB" id="A0A9D3USA0"/>
<dbReference type="Proteomes" id="UP000828251">
    <property type="component" value="Unassembled WGS sequence"/>
</dbReference>
<name>A0A9D3USA0_9ROSI</name>